<dbReference type="OrthoDB" id="1439745at2"/>
<accession>A0A4S1DT01</accession>
<evidence type="ECO:0000313" key="2">
    <source>
        <dbReference type="EMBL" id="TGV01097.1"/>
    </source>
</evidence>
<dbReference type="EMBL" id="SRSO01000027">
    <property type="protein sequence ID" value="TGV01097.1"/>
    <property type="molecule type" value="Genomic_DNA"/>
</dbReference>
<dbReference type="AlphaFoldDB" id="A0A4S1DT01"/>
<name>A0A4S1DT01_9FLAO</name>
<sequence>MSHFFKILFIVVCLLGVLQSCSSEETTIETISREDRISSDLVTKIIKTTTSRNDYSLINFDCENVLIAGDFINSQGDAAEHTFNTSFWNDELMLDALKGIFSETQIRFTKDDFHIEIIADFGTNGPGILNTRDNVIDYFEDCSFEGNTTFFHPEPVTVSEINYNCSGNAKYFIGQNFFPDVYITEDAIPLNGGVDAVQEALSAYNLANNSTYSIEELKVSQVNFTSPEGTDSRAIGKEEIMNYFEDCMLDRDINDNDCINFKYPFVMNKINLQTDEIVPITINNDSELNQDFFGQFENVTFNYPLTLITLNGDEIVVTSNKDLEKALTNSADYCTNDDW</sequence>
<feature type="chain" id="PRO_5020406653" evidence="1">
    <location>
        <begin position="23"/>
        <end position="339"/>
    </location>
</feature>
<dbReference type="RefSeq" id="WP_135878329.1">
    <property type="nucleotide sequence ID" value="NZ_SRSO01000027.1"/>
</dbReference>
<comment type="caution">
    <text evidence="2">The sequence shown here is derived from an EMBL/GenBank/DDBJ whole genome shotgun (WGS) entry which is preliminary data.</text>
</comment>
<evidence type="ECO:0000313" key="3">
    <source>
        <dbReference type="Proteomes" id="UP000307602"/>
    </source>
</evidence>
<evidence type="ECO:0000256" key="1">
    <source>
        <dbReference type="SAM" id="SignalP"/>
    </source>
</evidence>
<dbReference type="PROSITE" id="PS51257">
    <property type="entry name" value="PROKAR_LIPOPROTEIN"/>
    <property type="match status" value="1"/>
</dbReference>
<proteinExistence type="predicted"/>
<keyword evidence="3" id="KW-1185">Reference proteome</keyword>
<dbReference type="Proteomes" id="UP000307602">
    <property type="component" value="Unassembled WGS sequence"/>
</dbReference>
<organism evidence="2 3">
    <name type="scientific">Flavivirga rizhaonensis</name>
    <dbReference type="NCBI Taxonomy" id="2559571"/>
    <lineage>
        <taxon>Bacteria</taxon>
        <taxon>Pseudomonadati</taxon>
        <taxon>Bacteroidota</taxon>
        <taxon>Flavobacteriia</taxon>
        <taxon>Flavobacteriales</taxon>
        <taxon>Flavobacteriaceae</taxon>
        <taxon>Flavivirga</taxon>
    </lineage>
</organism>
<keyword evidence="1" id="KW-0732">Signal</keyword>
<reference evidence="2 3" key="1">
    <citation type="submission" date="2019-04" db="EMBL/GenBank/DDBJ databases">
        <authorList>
            <person name="Liu A."/>
        </authorList>
    </citation>
    <scope>NUCLEOTIDE SEQUENCE [LARGE SCALE GENOMIC DNA]</scope>
    <source>
        <strain evidence="2 3">RZ03</strain>
    </source>
</reference>
<feature type="signal peptide" evidence="1">
    <location>
        <begin position="1"/>
        <end position="22"/>
    </location>
</feature>
<protein>
    <submittedName>
        <fullName evidence="2">Uncharacterized protein</fullName>
    </submittedName>
</protein>
<gene>
    <name evidence="2" type="ORF">EM932_16595</name>
</gene>